<feature type="region of interest" description="Disordered" evidence="1">
    <location>
        <begin position="83"/>
        <end position="124"/>
    </location>
</feature>
<protein>
    <submittedName>
        <fullName evidence="2">Uncharacterized protein</fullName>
    </submittedName>
</protein>
<evidence type="ECO:0000256" key="1">
    <source>
        <dbReference type="SAM" id="MobiDB-lite"/>
    </source>
</evidence>
<proteinExistence type="predicted"/>
<keyword evidence="3" id="KW-1185">Reference proteome</keyword>
<evidence type="ECO:0000313" key="3">
    <source>
        <dbReference type="Proteomes" id="UP001530315"/>
    </source>
</evidence>
<gene>
    <name evidence="2" type="ORF">ACHAW5_004644</name>
</gene>
<dbReference type="EMBL" id="JALLAZ020001809">
    <property type="protein sequence ID" value="KAL3763141.1"/>
    <property type="molecule type" value="Genomic_DNA"/>
</dbReference>
<evidence type="ECO:0000313" key="2">
    <source>
        <dbReference type="EMBL" id="KAL3763141.1"/>
    </source>
</evidence>
<feature type="region of interest" description="Disordered" evidence="1">
    <location>
        <begin position="1"/>
        <end position="23"/>
    </location>
</feature>
<comment type="caution">
    <text evidence="2">The sequence shown here is derived from an EMBL/GenBank/DDBJ whole genome shotgun (WGS) entry which is preliminary data.</text>
</comment>
<feature type="compositionally biased region" description="Basic and acidic residues" evidence="1">
    <location>
        <begin position="249"/>
        <end position="261"/>
    </location>
</feature>
<reference evidence="2 3" key="1">
    <citation type="submission" date="2024-10" db="EMBL/GenBank/DDBJ databases">
        <title>Updated reference genomes for cyclostephanoid diatoms.</title>
        <authorList>
            <person name="Roberts W.R."/>
            <person name="Alverson A.J."/>
        </authorList>
    </citation>
    <scope>NUCLEOTIDE SEQUENCE [LARGE SCALE GENOMIC DNA]</scope>
    <source>
        <strain evidence="2 3">AJA276-08</strain>
    </source>
</reference>
<accession>A0ABD3MGA9</accession>
<sequence>MKPSHPRKRMMTMTKSSTSEHEERKIFPSLGEFEDGLDYMAISRYCVEKVTPVVVKKKYDPDFQPLTVTRRQSSNLVCSLSPKRISKSSTSPRRGGPIETRPPVRSPLGHISPNRSPKLSPKRAFSRKRGTATFAIPPKKPTSFPNGTCSTEEADDKCLSMSTVAIVPDNRRALVSFGEIVCGSHYQAISNYCIEKVSSFDDSSKKVSTGNIERNVRHVAIERPHESSTLGSESGVAVQMPECVSMDERSLEGARRVDSRQNSDTVTDGDDLEGNSAQLAKSLEIQARMIDSLKSHNTDLSHIVSSLTKLMDEKDKVNRFRNIEYRLTLREFIV</sequence>
<organism evidence="2 3">
    <name type="scientific">Stephanodiscus triporus</name>
    <dbReference type="NCBI Taxonomy" id="2934178"/>
    <lineage>
        <taxon>Eukaryota</taxon>
        <taxon>Sar</taxon>
        <taxon>Stramenopiles</taxon>
        <taxon>Ochrophyta</taxon>
        <taxon>Bacillariophyta</taxon>
        <taxon>Coscinodiscophyceae</taxon>
        <taxon>Thalassiosirophycidae</taxon>
        <taxon>Stephanodiscales</taxon>
        <taxon>Stephanodiscaceae</taxon>
        <taxon>Stephanodiscus</taxon>
    </lineage>
</organism>
<feature type="region of interest" description="Disordered" evidence="1">
    <location>
        <begin position="249"/>
        <end position="273"/>
    </location>
</feature>
<name>A0ABD3MGA9_9STRA</name>
<dbReference type="Proteomes" id="UP001530315">
    <property type="component" value="Unassembled WGS sequence"/>
</dbReference>
<feature type="compositionally biased region" description="Basic residues" evidence="1">
    <location>
        <begin position="1"/>
        <end position="10"/>
    </location>
</feature>
<dbReference type="AlphaFoldDB" id="A0ABD3MGA9"/>